<dbReference type="SUPFAM" id="SSF55347">
    <property type="entry name" value="Glyceraldehyde-3-phosphate dehydrogenase-like, C-terminal domain"/>
    <property type="match status" value="1"/>
</dbReference>
<accession>A0A8H4W7F4</accession>
<dbReference type="GO" id="GO:0000166">
    <property type="term" value="F:nucleotide binding"/>
    <property type="evidence" value="ECO:0007669"/>
    <property type="project" value="InterPro"/>
</dbReference>
<evidence type="ECO:0000256" key="2">
    <source>
        <dbReference type="ARBA" id="ARBA00023002"/>
    </source>
</evidence>
<feature type="domain" description="GFO/IDH/MocA-like oxidoreductase" evidence="7">
    <location>
        <begin position="177"/>
        <end position="256"/>
    </location>
</feature>
<dbReference type="EMBL" id="JAAMPI010000185">
    <property type="protein sequence ID" value="KAF4634440.1"/>
    <property type="molecule type" value="Genomic_DNA"/>
</dbReference>
<dbReference type="Proteomes" id="UP000566819">
    <property type="component" value="Unassembled WGS sequence"/>
</dbReference>
<dbReference type="PANTHER" id="PTHR22604:SF105">
    <property type="entry name" value="TRANS-1,2-DIHYDROBENZENE-1,2-DIOL DEHYDROGENASE"/>
    <property type="match status" value="1"/>
</dbReference>
<dbReference type="Gene3D" id="3.40.50.720">
    <property type="entry name" value="NAD(P)-binding Rossmann-like Domain"/>
    <property type="match status" value="1"/>
</dbReference>
<dbReference type="Pfam" id="PF01408">
    <property type="entry name" value="GFO_IDH_MocA"/>
    <property type="match status" value="1"/>
</dbReference>
<dbReference type="PANTHER" id="PTHR22604">
    <property type="entry name" value="OXIDOREDUCTASES"/>
    <property type="match status" value="1"/>
</dbReference>
<evidence type="ECO:0000256" key="1">
    <source>
        <dbReference type="ARBA" id="ARBA00010928"/>
    </source>
</evidence>
<dbReference type="AlphaFoldDB" id="A0A8H4W7F4"/>
<organism evidence="8 9">
    <name type="scientific">Cudoniella acicularis</name>
    <dbReference type="NCBI Taxonomy" id="354080"/>
    <lineage>
        <taxon>Eukaryota</taxon>
        <taxon>Fungi</taxon>
        <taxon>Dikarya</taxon>
        <taxon>Ascomycota</taxon>
        <taxon>Pezizomycotina</taxon>
        <taxon>Leotiomycetes</taxon>
        <taxon>Helotiales</taxon>
        <taxon>Tricladiaceae</taxon>
        <taxon>Cudoniella</taxon>
    </lineage>
</organism>
<gene>
    <name evidence="8" type="ORF">G7Y89_g3667</name>
</gene>
<dbReference type="SUPFAM" id="SSF51735">
    <property type="entry name" value="NAD(P)-binding Rossmann-fold domains"/>
    <property type="match status" value="1"/>
</dbReference>
<evidence type="ECO:0000256" key="4">
    <source>
        <dbReference type="ARBA" id="ARBA00042988"/>
    </source>
</evidence>
<evidence type="ECO:0000259" key="6">
    <source>
        <dbReference type="Pfam" id="PF01408"/>
    </source>
</evidence>
<dbReference type="Pfam" id="PF22725">
    <property type="entry name" value="GFO_IDH_MocA_C3"/>
    <property type="match status" value="1"/>
</dbReference>
<dbReference type="EC" id="1.1.1.179" evidence="3"/>
<dbReference type="InterPro" id="IPR000683">
    <property type="entry name" value="Gfo/Idh/MocA-like_OxRdtase_N"/>
</dbReference>
<dbReference type="Gene3D" id="3.30.360.10">
    <property type="entry name" value="Dihydrodipicolinate Reductase, domain 2"/>
    <property type="match status" value="2"/>
</dbReference>
<evidence type="ECO:0000256" key="3">
    <source>
        <dbReference type="ARBA" id="ARBA00038984"/>
    </source>
</evidence>
<comment type="similarity">
    <text evidence="1">Belongs to the Gfo/Idh/MocA family.</text>
</comment>
<dbReference type="GO" id="GO:0047837">
    <property type="term" value="F:D-xylose 1-dehydrogenase (NADP+) activity"/>
    <property type="evidence" value="ECO:0007669"/>
    <property type="project" value="UniProtKB-EC"/>
</dbReference>
<feature type="domain" description="Gfo/Idh/MocA-like oxidoreductase N-terminal" evidence="6">
    <location>
        <begin position="24"/>
        <end position="131"/>
    </location>
</feature>
<evidence type="ECO:0000313" key="9">
    <source>
        <dbReference type="Proteomes" id="UP000566819"/>
    </source>
</evidence>
<keyword evidence="2" id="KW-0560">Oxidoreductase</keyword>
<evidence type="ECO:0000259" key="7">
    <source>
        <dbReference type="Pfam" id="PF22725"/>
    </source>
</evidence>
<sequence length="412" mass="46745">MAGLLKRIWTAAYPPEPVKAEDALRVGILGAANIGPNSIINPAKSHPQVIIAAVAARDPKKAQAYAKKHSIPIVHNSYQELIDDPSITAIYIPLPNGLHYEWALKSLQKGKHVLLEKPSVSNASQASALFHLPLLSEPNTPVLLEAFHSLFHPAFQLFLSQIEKQNVEFASVESTSPKYIFPNDDIRFLYTLAGGTTMDFGTYTILLLRNIFGDEPEECVSADLKKMPKGYDQNCESAVQAKWRWKNGGTGQMDTDLSRGVRMWGGLLEWIPWVEIPRAVVRHKEVLVPCEEDGKEHSVVRTISMLNFLLPMFWHRIRIVEEHTIRNTSNKKTARKWTEKQTKTAYKWEDGSGKKGEVWWPTYRYQLEEFVNRVKKREGSGIWMDGEDSIKQTQMIDSVYQKAGWPVRPGEV</sequence>
<evidence type="ECO:0000256" key="5">
    <source>
        <dbReference type="ARBA" id="ARBA00049233"/>
    </source>
</evidence>
<proteinExistence type="inferred from homology"/>
<dbReference type="InterPro" id="IPR050984">
    <property type="entry name" value="Gfo/Idh/MocA_domain"/>
</dbReference>
<evidence type="ECO:0000313" key="8">
    <source>
        <dbReference type="EMBL" id="KAF4634440.1"/>
    </source>
</evidence>
<reference evidence="8 9" key="1">
    <citation type="submission" date="2020-03" db="EMBL/GenBank/DDBJ databases">
        <title>Draft Genome Sequence of Cudoniella acicularis.</title>
        <authorList>
            <person name="Buettner E."/>
            <person name="Kellner H."/>
        </authorList>
    </citation>
    <scope>NUCLEOTIDE SEQUENCE [LARGE SCALE GENOMIC DNA]</scope>
    <source>
        <strain evidence="8 9">DSM 108380</strain>
    </source>
</reference>
<dbReference type="InterPro" id="IPR036291">
    <property type="entry name" value="NAD(P)-bd_dom_sf"/>
</dbReference>
<keyword evidence="9" id="KW-1185">Reference proteome</keyword>
<name>A0A8H4W7F4_9HELO</name>
<comment type="catalytic activity">
    <reaction evidence="5">
        <text>D-xylose + NADP(+) = D-xylono-1,5-lactone + NADPH + H(+)</text>
        <dbReference type="Rhea" id="RHEA:22000"/>
        <dbReference type="ChEBI" id="CHEBI:15378"/>
        <dbReference type="ChEBI" id="CHEBI:15867"/>
        <dbReference type="ChEBI" id="CHEBI:53455"/>
        <dbReference type="ChEBI" id="CHEBI:57783"/>
        <dbReference type="ChEBI" id="CHEBI:58349"/>
        <dbReference type="EC" id="1.1.1.179"/>
    </reaction>
</comment>
<comment type="caution">
    <text evidence="8">The sequence shown here is derived from an EMBL/GenBank/DDBJ whole genome shotgun (WGS) entry which is preliminary data.</text>
</comment>
<protein>
    <recommendedName>
        <fullName evidence="3">D-xylose 1-dehydrogenase (NADP(+), D-xylono-1,5-lactone-forming)</fullName>
        <ecNumber evidence="3">1.1.1.179</ecNumber>
    </recommendedName>
    <alternativeName>
        <fullName evidence="4">D-xylose-NADP dehydrogenase</fullName>
    </alternativeName>
</protein>
<dbReference type="OrthoDB" id="6417021at2759"/>
<dbReference type="InterPro" id="IPR055170">
    <property type="entry name" value="GFO_IDH_MocA-like_dom"/>
</dbReference>